<dbReference type="GO" id="GO:0006457">
    <property type="term" value="P:protein folding"/>
    <property type="evidence" value="ECO:0007669"/>
    <property type="project" value="TreeGrafter"/>
</dbReference>
<dbReference type="PANTHER" id="PTHR18929">
    <property type="entry name" value="PROTEIN DISULFIDE ISOMERASE"/>
    <property type="match status" value="1"/>
</dbReference>
<evidence type="ECO:0000313" key="5">
    <source>
        <dbReference type="Proteomes" id="UP001162131"/>
    </source>
</evidence>
<evidence type="ECO:0000259" key="3">
    <source>
        <dbReference type="PROSITE" id="PS51352"/>
    </source>
</evidence>
<feature type="domain" description="Thioredoxin" evidence="3">
    <location>
        <begin position="1"/>
        <end position="111"/>
    </location>
</feature>
<dbReference type="AlphaFoldDB" id="A0AAU9K5L4"/>
<accession>A0AAU9K5L4</accession>
<feature type="signal peptide" evidence="2">
    <location>
        <begin position="1"/>
        <end position="16"/>
    </location>
</feature>
<keyword evidence="2" id="KW-0732">Signal</keyword>
<dbReference type="Pfam" id="PF13848">
    <property type="entry name" value="Thioredoxin_6"/>
    <property type="match status" value="1"/>
</dbReference>
<feature type="domain" description="Thioredoxin" evidence="3">
    <location>
        <begin position="313"/>
        <end position="436"/>
    </location>
</feature>
<dbReference type="GO" id="GO:0005783">
    <property type="term" value="C:endoplasmic reticulum"/>
    <property type="evidence" value="ECO:0007669"/>
    <property type="project" value="TreeGrafter"/>
</dbReference>
<dbReference type="PANTHER" id="PTHR18929:SF240">
    <property type="entry name" value="PROTEIN DISULFIDE-ISOMERASE"/>
    <property type="match status" value="1"/>
</dbReference>
<evidence type="ECO:0000313" key="4">
    <source>
        <dbReference type="EMBL" id="CAG9332697.1"/>
    </source>
</evidence>
<comment type="caution">
    <text evidence="4">The sequence shown here is derived from an EMBL/GenBank/DDBJ whole genome shotgun (WGS) entry which is preliminary data.</text>
</comment>
<dbReference type="PROSITE" id="PS51352">
    <property type="entry name" value="THIOREDOXIN_2"/>
    <property type="match status" value="2"/>
</dbReference>
<dbReference type="Pfam" id="PF00085">
    <property type="entry name" value="Thioredoxin"/>
    <property type="match status" value="2"/>
</dbReference>
<name>A0AAU9K5L4_9CILI</name>
<comment type="similarity">
    <text evidence="1">Belongs to the protein disulfide isomerase family.</text>
</comment>
<dbReference type="EMBL" id="CAJZBQ010000055">
    <property type="protein sequence ID" value="CAG9332697.1"/>
    <property type="molecule type" value="Genomic_DNA"/>
</dbReference>
<reference evidence="4" key="1">
    <citation type="submission" date="2021-09" db="EMBL/GenBank/DDBJ databases">
        <authorList>
            <consortium name="AG Swart"/>
            <person name="Singh M."/>
            <person name="Singh A."/>
            <person name="Seah K."/>
            <person name="Emmerich C."/>
        </authorList>
    </citation>
    <scope>NUCLEOTIDE SEQUENCE</scope>
    <source>
        <strain evidence="4">ATCC30299</strain>
    </source>
</reference>
<gene>
    <name evidence="4" type="ORF">BSTOLATCC_MIC56989</name>
</gene>
<evidence type="ECO:0000256" key="1">
    <source>
        <dbReference type="ARBA" id="ARBA00006347"/>
    </source>
</evidence>
<evidence type="ECO:0000256" key="2">
    <source>
        <dbReference type="SAM" id="SignalP"/>
    </source>
</evidence>
<dbReference type="CDD" id="cd02961">
    <property type="entry name" value="PDI_a_family"/>
    <property type="match status" value="1"/>
</dbReference>
<dbReference type="SUPFAM" id="SSF52833">
    <property type="entry name" value="Thioredoxin-like"/>
    <property type="match status" value="3"/>
</dbReference>
<dbReference type="GO" id="GO:0003756">
    <property type="term" value="F:protein disulfide isomerase activity"/>
    <property type="evidence" value="ECO:0007669"/>
    <property type="project" value="TreeGrafter"/>
</dbReference>
<organism evidence="4 5">
    <name type="scientific">Blepharisma stoltei</name>
    <dbReference type="NCBI Taxonomy" id="1481888"/>
    <lineage>
        <taxon>Eukaryota</taxon>
        <taxon>Sar</taxon>
        <taxon>Alveolata</taxon>
        <taxon>Ciliophora</taxon>
        <taxon>Postciliodesmatophora</taxon>
        <taxon>Heterotrichea</taxon>
        <taxon>Heterotrichida</taxon>
        <taxon>Blepharismidae</taxon>
        <taxon>Blepharisma</taxon>
    </lineage>
</organism>
<sequence length="445" mass="51427">MIYFLFLLCSAYGTQEVTDSVWEKDQESLVLFYASWCGYSQQILPEYERATQDFQDIPAYRIEGSDHYRITEAFGVKGFPQVIYFYKGFPVKYSGERNWKGIREWISRRKNPQVEIETEDKTQLRYVSDPYIDKTFALIIGDMDVAKEVGKLVDGLEIIYRSNSKETLLYKDFDEKRIKYEGEFNFKSLADWIEKEKIPALLPLDKPNLDMLFNKGGKALIALTDKKNRWVESEVKGVGHRLKGKAYLLVADVSTDLGSQLQKILKAPKHLIPVIRLVDARGGTLNITQYQMQDEITSDSIIRFYEKCQKGAVLPYKLSQNIPQNPFENKVMTVVGKNYKELIFDRNKNVFMLFYAPWCTYSQEALPIFDELAFELRDVPNLVFAKINGDLNDVSDENVRGFPTLRLYKAENKTAIPYIGERKKAELKAFLSSHISIQSSVKVDL</sequence>
<protein>
    <recommendedName>
        <fullName evidence="3">Thioredoxin domain-containing protein</fullName>
    </recommendedName>
</protein>
<dbReference type="Gene3D" id="3.40.30.10">
    <property type="entry name" value="Glutaredoxin"/>
    <property type="match status" value="3"/>
</dbReference>
<dbReference type="GO" id="GO:0034976">
    <property type="term" value="P:response to endoplasmic reticulum stress"/>
    <property type="evidence" value="ECO:0007669"/>
    <property type="project" value="TreeGrafter"/>
</dbReference>
<keyword evidence="5" id="KW-1185">Reference proteome</keyword>
<dbReference type="InterPro" id="IPR036249">
    <property type="entry name" value="Thioredoxin-like_sf"/>
</dbReference>
<proteinExistence type="inferred from homology"/>
<dbReference type="InterPro" id="IPR013766">
    <property type="entry name" value="Thioredoxin_domain"/>
</dbReference>
<feature type="chain" id="PRO_5043381338" description="Thioredoxin domain-containing protein" evidence="2">
    <location>
        <begin position="17"/>
        <end position="445"/>
    </location>
</feature>
<dbReference type="Proteomes" id="UP001162131">
    <property type="component" value="Unassembled WGS sequence"/>
</dbReference>